<sequence length="305" mass="34926">MKKWMKVTIWIVSFFVVVVFGYAMYLYQSVKSTADQIYEPRNPVKPVSVTDTRGGLPVDINSKEPFNALILGVDERPNDRGRSDTIIVLSVNPGKKQVLMFNVPRDTRTDIVGHNTVDKINHAYAFGGVDMSVNTVEQFLGVPIHYYMKVDMEGFSKIIDLVGGVDVNNPFAFDYEGQRYDQGNIHLDGVAALGFSRMRYDDPKGDLGRNDRQREVLKQMLKNTMQFSSVLNIQNMLDELGTHVRTDVTFDEMKELLLDYRNDLENVDTVEIQGKGEKINGIYYYIVDQQERDRIHGIIEEHLEK</sequence>
<dbReference type="Gene3D" id="3.40.630.190">
    <property type="entry name" value="LCP protein"/>
    <property type="match status" value="1"/>
</dbReference>
<dbReference type="InterPro" id="IPR050922">
    <property type="entry name" value="LytR/CpsA/Psr_CW_biosynth"/>
</dbReference>
<feature type="transmembrane region" description="Helical" evidence="2">
    <location>
        <begin position="7"/>
        <end position="27"/>
    </location>
</feature>
<keyword evidence="2" id="KW-0812">Transmembrane</keyword>
<evidence type="ECO:0000256" key="1">
    <source>
        <dbReference type="ARBA" id="ARBA00006068"/>
    </source>
</evidence>
<evidence type="ECO:0000259" key="3">
    <source>
        <dbReference type="Pfam" id="PF03816"/>
    </source>
</evidence>
<proteinExistence type="inferred from homology"/>
<keyword evidence="2" id="KW-1133">Transmembrane helix</keyword>
<protein>
    <recommendedName>
        <fullName evidence="3">Cell envelope-related transcriptional attenuator domain-containing protein</fullName>
    </recommendedName>
</protein>
<dbReference type="Proteomes" id="UP000037688">
    <property type="component" value="Unassembled WGS sequence"/>
</dbReference>
<keyword evidence="5" id="KW-1185">Reference proteome</keyword>
<organism evidence="4 5">
    <name type="scientific">Paenibacillus xylanivorans</name>
    <dbReference type="NCBI Taxonomy" id="1705561"/>
    <lineage>
        <taxon>Bacteria</taxon>
        <taxon>Bacillati</taxon>
        <taxon>Bacillota</taxon>
        <taxon>Bacilli</taxon>
        <taxon>Bacillales</taxon>
        <taxon>Paenibacillaceae</taxon>
        <taxon>Paenibacillus</taxon>
    </lineage>
</organism>
<dbReference type="InterPro" id="IPR004474">
    <property type="entry name" value="LytR_CpsA_psr"/>
</dbReference>
<feature type="domain" description="Cell envelope-related transcriptional attenuator" evidence="3">
    <location>
        <begin position="82"/>
        <end position="224"/>
    </location>
</feature>
<dbReference type="Pfam" id="PF03816">
    <property type="entry name" value="LytR_cpsA_psr"/>
    <property type="match status" value="1"/>
</dbReference>
<evidence type="ECO:0000256" key="2">
    <source>
        <dbReference type="SAM" id="Phobius"/>
    </source>
</evidence>
<dbReference type="PANTHER" id="PTHR33392">
    <property type="entry name" value="POLYISOPRENYL-TEICHOIC ACID--PEPTIDOGLYCAN TEICHOIC ACID TRANSFERASE TAGU"/>
    <property type="match status" value="1"/>
</dbReference>
<dbReference type="EMBL" id="LITU01000078">
    <property type="protein sequence ID" value="KOY13769.1"/>
    <property type="molecule type" value="Genomic_DNA"/>
</dbReference>
<comment type="similarity">
    <text evidence="1">Belongs to the LytR/CpsA/Psr (LCP) family.</text>
</comment>
<dbReference type="NCBIfam" id="TIGR00350">
    <property type="entry name" value="lytR_cpsA_psr"/>
    <property type="match status" value="1"/>
</dbReference>
<dbReference type="OrthoDB" id="27330at2"/>
<name>A0A0M9BKE6_9BACL</name>
<accession>A0A0M9BKE6</accession>
<dbReference type="PANTHER" id="PTHR33392:SF6">
    <property type="entry name" value="POLYISOPRENYL-TEICHOIC ACID--PEPTIDOGLYCAN TEICHOIC ACID TRANSFERASE TAGU"/>
    <property type="match status" value="1"/>
</dbReference>
<keyword evidence="2" id="KW-0472">Membrane</keyword>
<comment type="caution">
    <text evidence="4">The sequence shown here is derived from an EMBL/GenBank/DDBJ whole genome shotgun (WGS) entry which is preliminary data.</text>
</comment>
<gene>
    <name evidence="4" type="ORF">AMS66_25545</name>
</gene>
<dbReference type="PATRIC" id="fig|1705561.3.peg.5359"/>
<evidence type="ECO:0000313" key="5">
    <source>
        <dbReference type="Proteomes" id="UP000037688"/>
    </source>
</evidence>
<dbReference type="AlphaFoldDB" id="A0A0M9BKE6"/>
<evidence type="ECO:0000313" key="4">
    <source>
        <dbReference type="EMBL" id="KOY13769.1"/>
    </source>
</evidence>
<dbReference type="RefSeq" id="WP_053783456.1">
    <property type="nucleotide sequence ID" value="NZ_LITU01000078.1"/>
</dbReference>
<reference evidence="4 5" key="1">
    <citation type="submission" date="2015-08" db="EMBL/GenBank/DDBJ databases">
        <title>Draft genome sequence of cellulolytic and xylanolytic Paenibacillus sp. A59, isolated from a decaying forest soil from Patagonia, Argentina.</title>
        <authorList>
            <person name="Ghio S."/>
            <person name="Caceres A.M."/>
            <person name="Talia P."/>
            <person name="Grasso D."/>
            <person name="Campos E."/>
        </authorList>
    </citation>
    <scope>NUCLEOTIDE SEQUENCE [LARGE SCALE GENOMIC DNA]</scope>
    <source>
        <strain evidence="4 5">A59</strain>
    </source>
</reference>